<keyword evidence="1" id="KW-0472">Membrane</keyword>
<feature type="transmembrane region" description="Helical" evidence="1">
    <location>
        <begin position="12"/>
        <end position="31"/>
    </location>
</feature>
<comment type="caution">
    <text evidence="2">The sequence shown here is derived from an EMBL/GenBank/DDBJ whole genome shotgun (WGS) entry which is preliminary data.</text>
</comment>
<evidence type="ECO:0000313" key="2">
    <source>
        <dbReference type="EMBL" id="CAH1439368.1"/>
    </source>
</evidence>
<gene>
    <name evidence="2" type="ORF">LVIROSA_LOCUS25568</name>
</gene>
<feature type="non-terminal residue" evidence="2">
    <location>
        <position position="1"/>
    </location>
</feature>
<organism evidence="2 3">
    <name type="scientific">Lactuca virosa</name>
    <dbReference type="NCBI Taxonomy" id="75947"/>
    <lineage>
        <taxon>Eukaryota</taxon>
        <taxon>Viridiplantae</taxon>
        <taxon>Streptophyta</taxon>
        <taxon>Embryophyta</taxon>
        <taxon>Tracheophyta</taxon>
        <taxon>Spermatophyta</taxon>
        <taxon>Magnoliopsida</taxon>
        <taxon>eudicotyledons</taxon>
        <taxon>Gunneridae</taxon>
        <taxon>Pentapetalae</taxon>
        <taxon>asterids</taxon>
        <taxon>campanulids</taxon>
        <taxon>Asterales</taxon>
        <taxon>Asteraceae</taxon>
        <taxon>Cichorioideae</taxon>
        <taxon>Cichorieae</taxon>
        <taxon>Lactucinae</taxon>
        <taxon>Lactuca</taxon>
    </lineage>
</organism>
<reference evidence="2 3" key="1">
    <citation type="submission" date="2022-01" db="EMBL/GenBank/DDBJ databases">
        <authorList>
            <person name="Xiong W."/>
            <person name="Schranz E."/>
        </authorList>
    </citation>
    <scope>NUCLEOTIDE SEQUENCE [LARGE SCALE GENOMIC DNA]</scope>
</reference>
<dbReference type="EMBL" id="CAKMRJ010004754">
    <property type="protein sequence ID" value="CAH1439368.1"/>
    <property type="molecule type" value="Genomic_DNA"/>
</dbReference>
<sequence length="88" mass="9958">HVDGVYANPDILAIYLSVLGCLLLYLSSCRFQDLLSSRRRTAILICCSLYWSFNRIGFSNLKKVEDVRPLGLVSSFGTHVHVHEFGVR</sequence>
<proteinExistence type="predicted"/>
<name>A0AAU9NNM5_9ASTR</name>
<evidence type="ECO:0000313" key="3">
    <source>
        <dbReference type="Proteomes" id="UP001157418"/>
    </source>
</evidence>
<dbReference type="AlphaFoldDB" id="A0AAU9NNM5"/>
<keyword evidence="1" id="KW-1133">Transmembrane helix</keyword>
<dbReference type="Proteomes" id="UP001157418">
    <property type="component" value="Unassembled WGS sequence"/>
</dbReference>
<keyword evidence="3" id="KW-1185">Reference proteome</keyword>
<evidence type="ECO:0000256" key="1">
    <source>
        <dbReference type="SAM" id="Phobius"/>
    </source>
</evidence>
<accession>A0AAU9NNM5</accession>
<keyword evidence="1" id="KW-0812">Transmembrane</keyword>
<protein>
    <submittedName>
        <fullName evidence="2">Uncharacterized protein</fullName>
    </submittedName>
</protein>